<proteinExistence type="predicted"/>
<comment type="subcellular location">
    <subcellularLocation>
        <location evidence="1">Cell membrane</location>
        <topology evidence="1">Multi-pass membrane protein</topology>
    </subcellularLocation>
</comment>
<dbReference type="GO" id="GO:0055085">
    <property type="term" value="P:transmembrane transport"/>
    <property type="evidence" value="ECO:0007669"/>
    <property type="project" value="InterPro"/>
</dbReference>
<dbReference type="PANTHER" id="PTHR33529:SF2">
    <property type="entry name" value="LIPOPOLYSACCHARIDE EXPORT SYSTEM PERMEASE PROTEIN LPTG"/>
    <property type="match status" value="1"/>
</dbReference>
<sequence>MIGALNLYILRRHLAGLIMALGAALILVLVGDLVELSGERLAVGADPAPILTMAMLHAPSILSETLPFIVLLGSLAAFLRLARSSELVVIRAAGLSVWRILRMPVLCAIVLGALTFSVWNPIAATSLARYEVLDSRHFDGRESLLSLSAEGLWLRQSSPEGQTVINATRASANGEELIGVSIFEFDVDGVLDRRMSARSATLSPGAWQVQRARIWDIDGEGAFAMVRGRDVDAIEVPTDLTSSRILESFADPQALSFWDLSDFIDTLDASGFSSVRHRLYMQTELARPLMFAAMVLIAAGFSMRHVRFGSVGVRVLLCVIVGFGIFFLSDFTQALGAAGTIPVFVAAWVPPVAALLLATSLLLHLEDG</sequence>
<evidence type="ECO:0000256" key="5">
    <source>
        <dbReference type="ARBA" id="ARBA00023136"/>
    </source>
</evidence>
<evidence type="ECO:0000256" key="4">
    <source>
        <dbReference type="ARBA" id="ARBA00022989"/>
    </source>
</evidence>
<evidence type="ECO:0000313" key="7">
    <source>
        <dbReference type="EMBL" id="SOH93663.1"/>
    </source>
</evidence>
<accession>A0A2C9CR23</accession>
<gene>
    <name evidence="7" type="ORF">SAMN06273572_102341</name>
</gene>
<dbReference type="Pfam" id="PF03739">
    <property type="entry name" value="LptF_LptG"/>
    <property type="match status" value="1"/>
</dbReference>
<evidence type="ECO:0000256" key="3">
    <source>
        <dbReference type="ARBA" id="ARBA00022692"/>
    </source>
</evidence>
<feature type="transmembrane region" description="Helical" evidence="6">
    <location>
        <begin position="14"/>
        <end position="34"/>
    </location>
</feature>
<feature type="transmembrane region" description="Helical" evidence="6">
    <location>
        <begin position="100"/>
        <end position="119"/>
    </location>
</feature>
<evidence type="ECO:0000256" key="2">
    <source>
        <dbReference type="ARBA" id="ARBA00022475"/>
    </source>
</evidence>
<evidence type="ECO:0000313" key="8">
    <source>
        <dbReference type="Proteomes" id="UP000220034"/>
    </source>
</evidence>
<name>A0A2C9CR23_9RHOB</name>
<keyword evidence="4 6" id="KW-1133">Transmembrane helix</keyword>
<protein>
    <submittedName>
        <fullName evidence="7">Lipopolysaccharide export system permease protein</fullName>
    </submittedName>
</protein>
<dbReference type="GO" id="GO:0043190">
    <property type="term" value="C:ATP-binding cassette (ABC) transporter complex"/>
    <property type="evidence" value="ECO:0007669"/>
    <property type="project" value="InterPro"/>
</dbReference>
<evidence type="ECO:0000256" key="1">
    <source>
        <dbReference type="ARBA" id="ARBA00004651"/>
    </source>
</evidence>
<dbReference type="AlphaFoldDB" id="A0A2C9CR23"/>
<dbReference type="RefSeq" id="WP_097929228.1">
    <property type="nucleotide sequence ID" value="NZ_OCTN01000002.1"/>
</dbReference>
<keyword evidence="3 6" id="KW-0812">Transmembrane</keyword>
<keyword evidence="8" id="KW-1185">Reference proteome</keyword>
<evidence type="ECO:0000256" key="6">
    <source>
        <dbReference type="SAM" id="Phobius"/>
    </source>
</evidence>
<feature type="transmembrane region" description="Helical" evidence="6">
    <location>
        <begin position="315"/>
        <end position="335"/>
    </location>
</feature>
<dbReference type="PANTHER" id="PTHR33529">
    <property type="entry name" value="SLR0882 PROTEIN-RELATED"/>
    <property type="match status" value="1"/>
</dbReference>
<dbReference type="InterPro" id="IPR030923">
    <property type="entry name" value="LptG"/>
</dbReference>
<reference evidence="8" key="1">
    <citation type="submission" date="2017-09" db="EMBL/GenBank/DDBJ databases">
        <authorList>
            <person name="Varghese N."/>
            <person name="Submissions S."/>
        </authorList>
    </citation>
    <scope>NUCLEOTIDE SEQUENCE [LARGE SCALE GENOMIC DNA]</scope>
    <source>
        <strain evidence="8">C7</strain>
    </source>
</reference>
<keyword evidence="5 6" id="KW-0472">Membrane</keyword>
<organism evidence="7 8">
    <name type="scientific">Pontivivens marinum</name>
    <dbReference type="NCBI Taxonomy" id="1690039"/>
    <lineage>
        <taxon>Bacteria</taxon>
        <taxon>Pseudomonadati</taxon>
        <taxon>Pseudomonadota</taxon>
        <taxon>Alphaproteobacteria</taxon>
        <taxon>Rhodobacterales</taxon>
        <taxon>Paracoccaceae</taxon>
        <taxon>Pontivivens</taxon>
    </lineage>
</organism>
<feature type="transmembrane region" description="Helical" evidence="6">
    <location>
        <begin position="285"/>
        <end position="303"/>
    </location>
</feature>
<feature type="transmembrane region" description="Helical" evidence="6">
    <location>
        <begin position="54"/>
        <end position="79"/>
    </location>
</feature>
<keyword evidence="2" id="KW-1003">Cell membrane</keyword>
<dbReference type="Proteomes" id="UP000220034">
    <property type="component" value="Unassembled WGS sequence"/>
</dbReference>
<dbReference type="OrthoDB" id="9798468at2"/>
<dbReference type="InterPro" id="IPR005495">
    <property type="entry name" value="LptG/LptF_permease"/>
</dbReference>
<dbReference type="GO" id="GO:0015920">
    <property type="term" value="P:lipopolysaccharide transport"/>
    <property type="evidence" value="ECO:0007669"/>
    <property type="project" value="TreeGrafter"/>
</dbReference>
<dbReference type="NCBIfam" id="TIGR04408">
    <property type="entry name" value="LptG_lptG"/>
    <property type="match status" value="1"/>
</dbReference>
<dbReference type="EMBL" id="OCTN01000002">
    <property type="protein sequence ID" value="SOH93663.1"/>
    <property type="molecule type" value="Genomic_DNA"/>
</dbReference>
<feature type="transmembrane region" description="Helical" evidence="6">
    <location>
        <begin position="341"/>
        <end position="363"/>
    </location>
</feature>